<proteinExistence type="predicted"/>
<sequence>MLLIEKDLLYNLHIEKGLALPDASSELYNDLNQFLSEKYLFIKQLLKLRREAVLDNERAKAGMRFLMNLPVSQFGLFIRMQIEKGLLPKENLGDLFSFFASHFYTPHTMFMSAESLQKKSTDVEFSTAQKMKGHLIGMLNWLNTNFNLSNYN</sequence>
<evidence type="ECO:0000313" key="1">
    <source>
        <dbReference type="EMBL" id="OIQ65022.1"/>
    </source>
</evidence>
<protein>
    <submittedName>
        <fullName evidence="1">Uncharacterized protein</fullName>
    </submittedName>
</protein>
<accession>A0A1J5P1N8</accession>
<reference evidence="1" key="1">
    <citation type="submission" date="2016-10" db="EMBL/GenBank/DDBJ databases">
        <title>Sequence of Gallionella enrichment culture.</title>
        <authorList>
            <person name="Poehlein A."/>
            <person name="Muehling M."/>
            <person name="Daniel R."/>
        </authorList>
    </citation>
    <scope>NUCLEOTIDE SEQUENCE</scope>
</reference>
<comment type="caution">
    <text evidence="1">The sequence shown here is derived from an EMBL/GenBank/DDBJ whole genome shotgun (WGS) entry which is preliminary data.</text>
</comment>
<gene>
    <name evidence="1" type="ORF">GALL_534240</name>
</gene>
<dbReference type="AlphaFoldDB" id="A0A1J5P1N8"/>
<dbReference type="EMBL" id="MLJW01007653">
    <property type="protein sequence ID" value="OIQ65022.1"/>
    <property type="molecule type" value="Genomic_DNA"/>
</dbReference>
<organism evidence="1">
    <name type="scientific">mine drainage metagenome</name>
    <dbReference type="NCBI Taxonomy" id="410659"/>
    <lineage>
        <taxon>unclassified sequences</taxon>
        <taxon>metagenomes</taxon>
        <taxon>ecological metagenomes</taxon>
    </lineage>
</organism>
<name>A0A1J5P1N8_9ZZZZ</name>